<dbReference type="InterPro" id="IPR027094">
    <property type="entry name" value="Mitofusin_fam"/>
</dbReference>
<keyword evidence="4" id="KW-0342">GTP-binding</keyword>
<dbReference type="RefSeq" id="WP_263338575.1">
    <property type="nucleotide sequence ID" value="NZ_JAGSYH010000004.1"/>
</dbReference>
<gene>
    <name evidence="7" type="ORF">ACFPT7_08010</name>
</gene>
<dbReference type="Pfam" id="PF00350">
    <property type="entry name" value="Dynamin_N"/>
    <property type="match status" value="1"/>
</dbReference>
<protein>
    <submittedName>
        <fullName evidence="7">Dynamin family protein</fullName>
    </submittedName>
</protein>
<dbReference type="EMBL" id="JBHSPH010000002">
    <property type="protein sequence ID" value="MFC5862234.1"/>
    <property type="molecule type" value="Genomic_DNA"/>
</dbReference>
<dbReference type="SUPFAM" id="SSF52540">
    <property type="entry name" value="P-loop containing nucleoside triphosphate hydrolases"/>
    <property type="match status" value="1"/>
</dbReference>
<proteinExistence type="predicted"/>
<dbReference type="InterPro" id="IPR027417">
    <property type="entry name" value="P-loop_NTPase"/>
</dbReference>
<dbReference type="Gene3D" id="3.40.50.300">
    <property type="entry name" value="P-loop containing nucleotide triphosphate hydrolases"/>
    <property type="match status" value="1"/>
</dbReference>
<accession>A0ABW1ECZ5</accession>
<keyword evidence="8" id="KW-1185">Reference proteome</keyword>
<feature type="domain" description="Dynamin N-terminal" evidence="6">
    <location>
        <begin position="209"/>
        <end position="347"/>
    </location>
</feature>
<name>A0ABW1ECZ5_9BACT</name>
<dbReference type="PANTHER" id="PTHR10465">
    <property type="entry name" value="TRANSMEMBRANE GTPASE FZO1"/>
    <property type="match status" value="1"/>
</dbReference>
<evidence type="ECO:0000256" key="3">
    <source>
        <dbReference type="ARBA" id="ARBA00022801"/>
    </source>
</evidence>
<keyword evidence="2" id="KW-0547">Nucleotide-binding</keyword>
<comment type="caution">
    <text evidence="7">The sequence shown here is derived from an EMBL/GenBank/DDBJ whole genome shotgun (WGS) entry which is preliminary data.</text>
</comment>
<evidence type="ECO:0000256" key="5">
    <source>
        <dbReference type="ARBA" id="ARBA00023136"/>
    </source>
</evidence>
<evidence type="ECO:0000256" key="1">
    <source>
        <dbReference type="ARBA" id="ARBA00004370"/>
    </source>
</evidence>
<evidence type="ECO:0000256" key="2">
    <source>
        <dbReference type="ARBA" id="ARBA00022741"/>
    </source>
</evidence>
<evidence type="ECO:0000256" key="4">
    <source>
        <dbReference type="ARBA" id="ARBA00023134"/>
    </source>
</evidence>
<evidence type="ECO:0000313" key="8">
    <source>
        <dbReference type="Proteomes" id="UP001596091"/>
    </source>
</evidence>
<sequence length="700" mass="77679">MPKPNLEIVTSRRPGELNEAQQRRLAITCKYIDKLLNSVEHALHSASSLSPFPRYVVDVTPAQTRVLEDHIRKIRSQLLRALDWQHMRPEPAEIPVTRAITTDLAFVDIAIEELRPSYMRGSGAVPDDAVEELNGVVHELRSLVLGMDRYVRQELGVNLESRLRKLETTGYDVALLRLIEELVTRHGLVEFRARIESLAARLEDNNLEVALFGRVSSGKSSLLNALLSTNVLPVGINPITAVPTKLFYGPTLRAAVAFGTGTEEIVTIEELSKLVTEQGNPGNLRNVVRAVVEVPSPRLKQGIVLVDTPGLGSLARRGAAETLAYLPSCDLALLLIDAGTALNDEDIGTLRLLYEGGIPAIVLLSKADLLASGDLHQATHYIQEQLRAELGLDMAVHAVSSLPDRSVLLDHFFERELLPRFEQARSLRNASIARKIGALRDAIAAALAAILEQTKRRGQEAPTDLHESEEQLRLITGEIGEQRSILSHAFFRLAEMPQAILSEAADSAVAWFADTKNSHLTSMQLSEWLHEAIWKAMARNLEETRAVCQRAIFTLQTVAQEMGRTDVPSPDEIESLLRDVPRFELAALPENINLAGWTILGQRFLRHKVRSSLEGSVGELLKQELHLYGQALSRWSEQFVSKIVLFVNSYASAYRVQLHRIAGTSSDTVDAPQLEKDLSLLKTWAPDERTEMRDMIVRGA</sequence>
<comment type="subcellular location">
    <subcellularLocation>
        <location evidence="1">Membrane</location>
    </subcellularLocation>
</comment>
<reference evidence="8" key="1">
    <citation type="journal article" date="2019" name="Int. J. Syst. Evol. Microbiol.">
        <title>The Global Catalogue of Microorganisms (GCM) 10K type strain sequencing project: providing services to taxonomists for standard genome sequencing and annotation.</title>
        <authorList>
            <consortium name="The Broad Institute Genomics Platform"/>
            <consortium name="The Broad Institute Genome Sequencing Center for Infectious Disease"/>
            <person name="Wu L."/>
            <person name="Ma J."/>
        </authorList>
    </citation>
    <scope>NUCLEOTIDE SEQUENCE [LARGE SCALE GENOMIC DNA]</scope>
    <source>
        <strain evidence="8">JCM 4087</strain>
    </source>
</reference>
<keyword evidence="3" id="KW-0378">Hydrolase</keyword>
<evidence type="ECO:0000259" key="6">
    <source>
        <dbReference type="Pfam" id="PF00350"/>
    </source>
</evidence>
<organism evidence="7 8">
    <name type="scientific">Acidicapsa dinghuensis</name>
    <dbReference type="NCBI Taxonomy" id="2218256"/>
    <lineage>
        <taxon>Bacteria</taxon>
        <taxon>Pseudomonadati</taxon>
        <taxon>Acidobacteriota</taxon>
        <taxon>Terriglobia</taxon>
        <taxon>Terriglobales</taxon>
        <taxon>Acidobacteriaceae</taxon>
        <taxon>Acidicapsa</taxon>
    </lineage>
</organism>
<evidence type="ECO:0000313" key="7">
    <source>
        <dbReference type="EMBL" id="MFC5862234.1"/>
    </source>
</evidence>
<dbReference type="InterPro" id="IPR045063">
    <property type="entry name" value="Dynamin_N"/>
</dbReference>
<keyword evidence="5" id="KW-0472">Membrane</keyword>
<dbReference type="PANTHER" id="PTHR10465:SF0">
    <property type="entry name" value="SARCALUMENIN"/>
    <property type="match status" value="1"/>
</dbReference>
<dbReference type="Proteomes" id="UP001596091">
    <property type="component" value="Unassembled WGS sequence"/>
</dbReference>